<keyword evidence="7" id="KW-1185">Reference proteome</keyword>
<dbReference type="InterPro" id="IPR001279">
    <property type="entry name" value="Metallo-B-lactamas"/>
</dbReference>
<evidence type="ECO:0000256" key="1">
    <source>
        <dbReference type="ARBA" id="ARBA00022833"/>
    </source>
</evidence>
<evidence type="ECO:0000256" key="2">
    <source>
        <dbReference type="ARBA" id="ARBA00034221"/>
    </source>
</evidence>
<evidence type="ECO:0000259" key="5">
    <source>
        <dbReference type="SMART" id="SM00849"/>
    </source>
</evidence>
<name>A0ABY5SG45_9BACL</name>
<dbReference type="Pfam" id="PF12706">
    <property type="entry name" value="Lactamase_B_2"/>
    <property type="match status" value="1"/>
</dbReference>
<dbReference type="CDD" id="cd07716">
    <property type="entry name" value="RNaseZ_short-form-like_MBL-fold"/>
    <property type="match status" value="1"/>
</dbReference>
<dbReference type="SMART" id="SM00849">
    <property type="entry name" value="Lactamase_B"/>
    <property type="match status" value="1"/>
</dbReference>
<evidence type="ECO:0000313" key="6">
    <source>
        <dbReference type="EMBL" id="UVI31675.1"/>
    </source>
</evidence>
<gene>
    <name evidence="6" type="ORF">L1F29_07620</name>
</gene>
<evidence type="ECO:0000313" key="7">
    <source>
        <dbReference type="Proteomes" id="UP001057877"/>
    </source>
</evidence>
<accession>A0ABY5SG45</accession>
<dbReference type="EMBL" id="CP091430">
    <property type="protein sequence ID" value="UVI31675.1"/>
    <property type="molecule type" value="Genomic_DNA"/>
</dbReference>
<sequence length="244" mass="27055">MRITVLGPWGAYPKAGDATAGYLIEYDNRSMLVDCGSGVLAQLQKYKPVYALNSVLISHRHYDHVADLGCLQYACLIDADLDHRREALPIYIAEEPERELQFKPMKGSGIERIYAGGRLTEGELEVSFFKTFHEAYCVGMSFSYKGKKAVYTADTYYDDSLIMHCADADVLIAETSFYADMKDARNYGHMNAAEVGRLAKEAGVRKVVLTHLPHFGSVPQLASEVADVYDGEIVTAYSGLNLDV</sequence>
<reference evidence="6" key="1">
    <citation type="submission" date="2022-01" db="EMBL/GenBank/DDBJ databases">
        <title>Paenibacillus spongiae sp. nov., isolated from marine sponge.</title>
        <authorList>
            <person name="Li Z."/>
            <person name="Zhang M."/>
        </authorList>
    </citation>
    <scope>NUCLEOTIDE SEQUENCE</scope>
    <source>
        <strain evidence="6">PHS-Z3</strain>
    </source>
</reference>
<evidence type="ECO:0000256" key="4">
    <source>
        <dbReference type="ARBA" id="ARBA00048505"/>
    </source>
</evidence>
<protein>
    <submittedName>
        <fullName evidence="6">MBL fold metallo-hydrolase</fullName>
    </submittedName>
</protein>
<dbReference type="RefSeq" id="WP_258387737.1">
    <property type="nucleotide sequence ID" value="NZ_CP091430.1"/>
</dbReference>
<evidence type="ECO:0000256" key="3">
    <source>
        <dbReference type="ARBA" id="ARBA00034301"/>
    </source>
</evidence>
<dbReference type="Gene3D" id="3.60.15.10">
    <property type="entry name" value="Ribonuclease Z/Hydroxyacylglutathione hydrolase-like"/>
    <property type="match status" value="1"/>
</dbReference>
<keyword evidence="1" id="KW-0862">Zinc</keyword>
<comment type="catalytic activity">
    <reaction evidence="4">
        <text>3',5'-cyclic UMP + H2O = UMP + H(+)</text>
        <dbReference type="Rhea" id="RHEA:70575"/>
        <dbReference type="ChEBI" id="CHEBI:15377"/>
        <dbReference type="ChEBI" id="CHEBI:15378"/>
        <dbReference type="ChEBI" id="CHEBI:57865"/>
        <dbReference type="ChEBI" id="CHEBI:184387"/>
    </reaction>
    <physiologicalReaction direction="left-to-right" evidence="4">
        <dbReference type="Rhea" id="RHEA:70576"/>
    </physiologicalReaction>
</comment>
<dbReference type="Proteomes" id="UP001057877">
    <property type="component" value="Chromosome"/>
</dbReference>
<organism evidence="6 7">
    <name type="scientific">Paenibacillus spongiae</name>
    <dbReference type="NCBI Taxonomy" id="2909671"/>
    <lineage>
        <taxon>Bacteria</taxon>
        <taxon>Bacillati</taxon>
        <taxon>Bacillota</taxon>
        <taxon>Bacilli</taxon>
        <taxon>Bacillales</taxon>
        <taxon>Paenibacillaceae</taxon>
        <taxon>Paenibacillus</taxon>
    </lineage>
</organism>
<feature type="domain" description="Metallo-beta-lactamase" evidence="5">
    <location>
        <begin position="18"/>
        <end position="211"/>
    </location>
</feature>
<dbReference type="PANTHER" id="PTHR46018:SF4">
    <property type="entry name" value="METALLO-HYDROLASE YHFI-RELATED"/>
    <property type="match status" value="1"/>
</dbReference>
<comment type="catalytic activity">
    <reaction evidence="2">
        <text>3',5'-cyclic CMP + H2O = CMP + H(+)</text>
        <dbReference type="Rhea" id="RHEA:72675"/>
        <dbReference type="ChEBI" id="CHEBI:15377"/>
        <dbReference type="ChEBI" id="CHEBI:15378"/>
        <dbReference type="ChEBI" id="CHEBI:58003"/>
        <dbReference type="ChEBI" id="CHEBI:60377"/>
    </reaction>
    <physiologicalReaction direction="left-to-right" evidence="2">
        <dbReference type="Rhea" id="RHEA:72676"/>
    </physiologicalReaction>
</comment>
<proteinExistence type="predicted"/>
<comment type="function">
    <text evidence="3">Counteracts the endogenous Pycsar antiviral defense system. Phosphodiesterase that enables metal-dependent hydrolysis of host cyclic nucleotide Pycsar defense signals such as cCMP and cUMP.</text>
</comment>
<dbReference type="SUPFAM" id="SSF56281">
    <property type="entry name" value="Metallo-hydrolase/oxidoreductase"/>
    <property type="match status" value="1"/>
</dbReference>
<dbReference type="PANTHER" id="PTHR46018">
    <property type="entry name" value="ZINC PHOSPHODIESTERASE ELAC PROTEIN 1"/>
    <property type="match status" value="1"/>
</dbReference>
<dbReference type="InterPro" id="IPR036866">
    <property type="entry name" value="RibonucZ/Hydroxyglut_hydro"/>
</dbReference>